<feature type="domain" description="HTH luxR-type" evidence="6">
    <location>
        <begin position="134"/>
        <end position="161"/>
    </location>
</feature>
<proteinExistence type="inferred from homology"/>
<dbReference type="Gene3D" id="1.10.10.10">
    <property type="entry name" value="Winged helix-like DNA-binding domain superfamily/Winged helix DNA-binding domain"/>
    <property type="match status" value="1"/>
</dbReference>
<evidence type="ECO:0000256" key="3">
    <source>
        <dbReference type="ARBA" id="ARBA00023082"/>
    </source>
</evidence>
<evidence type="ECO:0000256" key="1">
    <source>
        <dbReference type="ARBA" id="ARBA00010641"/>
    </source>
</evidence>
<dbReference type="InterPro" id="IPR013324">
    <property type="entry name" value="RNA_pol_sigma_r3/r4-like"/>
</dbReference>
<sequence>MTRSTRIEREVLDLFDLMRTRLLYYALSFGIPLEDGEDVVQETFFALFRHLQMERPRENLHGWLFRVTHHLALKRRLKIVAEVKRFVPDAPESGALNPSPEELLLFQERHTRLGSALKALPQVDQSCLRLRAEGLRYREISKILGISLGSVSASLVRSLARLEQADRR</sequence>
<dbReference type="InterPro" id="IPR013249">
    <property type="entry name" value="RNA_pol_sigma70_r4_t2"/>
</dbReference>
<keyword evidence="3" id="KW-0731">Sigma factor</keyword>
<dbReference type="NCBIfam" id="TIGR02937">
    <property type="entry name" value="sigma70-ECF"/>
    <property type="match status" value="1"/>
</dbReference>
<dbReference type="GO" id="GO:0006352">
    <property type="term" value="P:DNA-templated transcription initiation"/>
    <property type="evidence" value="ECO:0007669"/>
    <property type="project" value="InterPro"/>
</dbReference>
<dbReference type="AlphaFoldDB" id="A0A4Q0SZF1"/>
<accession>A0A4Q0SZF1</accession>
<dbReference type="PROSITE" id="PS00622">
    <property type="entry name" value="HTH_LUXR_1"/>
    <property type="match status" value="1"/>
</dbReference>
<name>A0A4Q0SZF1_9BACT</name>
<dbReference type="Proteomes" id="UP000289437">
    <property type="component" value="Unassembled WGS sequence"/>
</dbReference>
<dbReference type="InterPro" id="IPR013325">
    <property type="entry name" value="RNA_pol_sigma_r2"/>
</dbReference>
<comment type="similarity">
    <text evidence="1">Belongs to the sigma-70 factor family. ECF subfamily.</text>
</comment>
<reference evidence="8" key="2">
    <citation type="submission" date="2019-02" db="EMBL/GenBank/DDBJ databases">
        <title>Granulicella sibirica sp. nov., a psychrotolerant acidobacterium isolated from an organic soil layer in forested tundra, West Siberia.</title>
        <authorList>
            <person name="Oshkin I.Y."/>
            <person name="Kulichevskaya I.S."/>
            <person name="Rijpstra W.I.C."/>
            <person name="Sinninghe Damste J.S."/>
            <person name="Rakitin A.L."/>
            <person name="Ravin N.V."/>
            <person name="Dedysh S.N."/>
        </authorList>
    </citation>
    <scope>NUCLEOTIDE SEQUENCE [LARGE SCALE GENOMIC DNA]</scope>
    <source>
        <strain evidence="8">AF10</strain>
    </source>
</reference>
<dbReference type="GO" id="GO:0003677">
    <property type="term" value="F:DNA binding"/>
    <property type="evidence" value="ECO:0007669"/>
    <property type="project" value="UniProtKB-KW"/>
</dbReference>
<evidence type="ECO:0000259" key="6">
    <source>
        <dbReference type="PROSITE" id="PS00622"/>
    </source>
</evidence>
<dbReference type="InterPro" id="IPR000792">
    <property type="entry name" value="Tscrpt_reg_LuxR_C"/>
</dbReference>
<keyword evidence="2" id="KW-0805">Transcription regulation</keyword>
<keyword evidence="8" id="KW-1185">Reference proteome</keyword>
<dbReference type="InterPro" id="IPR036388">
    <property type="entry name" value="WH-like_DNA-bd_sf"/>
</dbReference>
<dbReference type="OrthoDB" id="121429at2"/>
<organism evidence="7 8">
    <name type="scientific">Granulicella sibirica</name>
    <dbReference type="NCBI Taxonomy" id="2479048"/>
    <lineage>
        <taxon>Bacteria</taxon>
        <taxon>Pseudomonadati</taxon>
        <taxon>Acidobacteriota</taxon>
        <taxon>Terriglobia</taxon>
        <taxon>Terriglobales</taxon>
        <taxon>Acidobacteriaceae</taxon>
        <taxon>Granulicella</taxon>
    </lineage>
</organism>
<dbReference type="RefSeq" id="WP_161571024.1">
    <property type="nucleotide sequence ID" value="NZ_RDSM01000003.1"/>
</dbReference>
<dbReference type="Gene3D" id="1.10.1740.10">
    <property type="match status" value="1"/>
</dbReference>
<dbReference type="Pfam" id="PF08281">
    <property type="entry name" value="Sigma70_r4_2"/>
    <property type="match status" value="1"/>
</dbReference>
<evidence type="ECO:0000256" key="5">
    <source>
        <dbReference type="ARBA" id="ARBA00023163"/>
    </source>
</evidence>
<evidence type="ECO:0000313" key="7">
    <source>
        <dbReference type="EMBL" id="RXH54601.1"/>
    </source>
</evidence>
<evidence type="ECO:0000313" key="8">
    <source>
        <dbReference type="Proteomes" id="UP000289437"/>
    </source>
</evidence>
<dbReference type="SUPFAM" id="SSF88946">
    <property type="entry name" value="Sigma2 domain of RNA polymerase sigma factors"/>
    <property type="match status" value="1"/>
</dbReference>
<evidence type="ECO:0000256" key="2">
    <source>
        <dbReference type="ARBA" id="ARBA00023015"/>
    </source>
</evidence>
<dbReference type="Pfam" id="PF04542">
    <property type="entry name" value="Sigma70_r2"/>
    <property type="match status" value="1"/>
</dbReference>
<keyword evidence="5" id="KW-0804">Transcription</keyword>
<dbReference type="PANTHER" id="PTHR43133:SF8">
    <property type="entry name" value="RNA POLYMERASE SIGMA FACTOR HI_1459-RELATED"/>
    <property type="match status" value="1"/>
</dbReference>
<dbReference type="PANTHER" id="PTHR43133">
    <property type="entry name" value="RNA POLYMERASE ECF-TYPE SIGMA FACTO"/>
    <property type="match status" value="1"/>
</dbReference>
<comment type="caution">
    <text evidence="7">The sequence shown here is derived from an EMBL/GenBank/DDBJ whole genome shotgun (WGS) entry which is preliminary data.</text>
</comment>
<reference evidence="7 8" key="1">
    <citation type="submission" date="2018-11" db="EMBL/GenBank/DDBJ databases">
        <authorList>
            <person name="Mardanov A.V."/>
            <person name="Ravin N.V."/>
            <person name="Dedysh S.N."/>
        </authorList>
    </citation>
    <scope>NUCLEOTIDE SEQUENCE [LARGE SCALE GENOMIC DNA]</scope>
    <source>
        <strain evidence="7 8">AF10</strain>
    </source>
</reference>
<dbReference type="InterPro" id="IPR007627">
    <property type="entry name" value="RNA_pol_sigma70_r2"/>
</dbReference>
<dbReference type="EMBL" id="RDSM01000003">
    <property type="protein sequence ID" value="RXH54601.1"/>
    <property type="molecule type" value="Genomic_DNA"/>
</dbReference>
<gene>
    <name evidence="7" type="ORF">GRAN_3705</name>
</gene>
<dbReference type="SUPFAM" id="SSF88659">
    <property type="entry name" value="Sigma3 and sigma4 domains of RNA polymerase sigma factors"/>
    <property type="match status" value="1"/>
</dbReference>
<protein>
    <submittedName>
        <fullName evidence="7">RNA polymerase sigma-70 factor</fullName>
    </submittedName>
</protein>
<evidence type="ECO:0000256" key="4">
    <source>
        <dbReference type="ARBA" id="ARBA00023125"/>
    </source>
</evidence>
<dbReference type="GO" id="GO:0016987">
    <property type="term" value="F:sigma factor activity"/>
    <property type="evidence" value="ECO:0007669"/>
    <property type="project" value="UniProtKB-KW"/>
</dbReference>
<dbReference type="InterPro" id="IPR039425">
    <property type="entry name" value="RNA_pol_sigma-70-like"/>
</dbReference>
<keyword evidence="4" id="KW-0238">DNA-binding</keyword>
<dbReference type="InterPro" id="IPR014284">
    <property type="entry name" value="RNA_pol_sigma-70_dom"/>
</dbReference>